<accession>A0AAQ3S570</accession>
<feature type="transmembrane region" description="Helical" evidence="1">
    <location>
        <begin position="42"/>
        <end position="63"/>
    </location>
</feature>
<dbReference type="PANTHER" id="PTHR35499:SF4">
    <property type="entry name" value="ALC-INTERACTING PROTEIN 1"/>
    <property type="match status" value="1"/>
</dbReference>
<name>A0AAQ3S570_VIGMU</name>
<gene>
    <name evidence="2" type="ORF">V8G54_009785</name>
</gene>
<evidence type="ECO:0000313" key="2">
    <source>
        <dbReference type="EMBL" id="WVZ16803.1"/>
    </source>
</evidence>
<dbReference type="Proteomes" id="UP001374535">
    <property type="component" value="Chromosome 3"/>
</dbReference>
<keyword evidence="1" id="KW-1133">Transmembrane helix</keyword>
<dbReference type="PANTHER" id="PTHR35499">
    <property type="entry name" value="OS05G0128300 PROTEIN"/>
    <property type="match status" value="1"/>
</dbReference>
<keyword evidence="1" id="KW-0812">Transmembrane</keyword>
<keyword evidence="1" id="KW-0472">Membrane</keyword>
<evidence type="ECO:0000256" key="1">
    <source>
        <dbReference type="SAM" id="Phobius"/>
    </source>
</evidence>
<organism evidence="2 3">
    <name type="scientific">Vigna mungo</name>
    <name type="common">Black gram</name>
    <name type="synonym">Phaseolus mungo</name>
    <dbReference type="NCBI Taxonomy" id="3915"/>
    <lineage>
        <taxon>Eukaryota</taxon>
        <taxon>Viridiplantae</taxon>
        <taxon>Streptophyta</taxon>
        <taxon>Embryophyta</taxon>
        <taxon>Tracheophyta</taxon>
        <taxon>Spermatophyta</taxon>
        <taxon>Magnoliopsida</taxon>
        <taxon>eudicotyledons</taxon>
        <taxon>Gunneridae</taxon>
        <taxon>Pentapetalae</taxon>
        <taxon>rosids</taxon>
        <taxon>fabids</taxon>
        <taxon>Fabales</taxon>
        <taxon>Fabaceae</taxon>
        <taxon>Papilionoideae</taxon>
        <taxon>50 kb inversion clade</taxon>
        <taxon>NPAAA clade</taxon>
        <taxon>indigoferoid/millettioid clade</taxon>
        <taxon>Phaseoleae</taxon>
        <taxon>Vigna</taxon>
    </lineage>
</organism>
<reference evidence="2 3" key="1">
    <citation type="journal article" date="2023" name="Life. Sci Alliance">
        <title>Evolutionary insights into 3D genome organization and epigenetic landscape of Vigna mungo.</title>
        <authorList>
            <person name="Junaid A."/>
            <person name="Singh B."/>
            <person name="Bhatia S."/>
        </authorList>
    </citation>
    <scope>NUCLEOTIDE SEQUENCE [LARGE SCALE GENOMIC DNA]</scope>
    <source>
        <strain evidence="2">Urdbean</strain>
    </source>
</reference>
<dbReference type="EMBL" id="CP144698">
    <property type="protein sequence ID" value="WVZ16803.1"/>
    <property type="molecule type" value="Genomic_DNA"/>
</dbReference>
<protein>
    <submittedName>
        <fullName evidence="2">Uncharacterized protein</fullName>
    </submittedName>
</protein>
<sequence>MFVGYSITIANLNSRLKHSTIVLLKITQHTSSVSLKWLYNAFFTWFYCSLKAILLYLTIYDFIADGSNTTASKSKRVSPSVLSLDCDVEDSASTNKDYTFIDVNKEAEYLSEMMFQLRTLTEHDVRESDCTLKRMRESESFRDICLVFEHRIFDHLLYEVVNEFSELRC</sequence>
<evidence type="ECO:0000313" key="3">
    <source>
        <dbReference type="Proteomes" id="UP001374535"/>
    </source>
</evidence>
<proteinExistence type="predicted"/>
<dbReference type="AlphaFoldDB" id="A0AAQ3S570"/>
<keyword evidence="3" id="KW-1185">Reference proteome</keyword>